<comment type="caution">
    <text evidence="2">The sequence shown here is derived from an EMBL/GenBank/DDBJ whole genome shotgun (WGS) entry which is preliminary data.</text>
</comment>
<dbReference type="AlphaFoldDB" id="A0AAW4PP89"/>
<organism evidence="2 3">
    <name type="scientific">Haloarcula rubra</name>
    <dbReference type="NCBI Taxonomy" id="2487747"/>
    <lineage>
        <taxon>Archaea</taxon>
        <taxon>Methanobacteriati</taxon>
        <taxon>Methanobacteriota</taxon>
        <taxon>Stenosarchaea group</taxon>
        <taxon>Halobacteria</taxon>
        <taxon>Halobacteriales</taxon>
        <taxon>Haloarculaceae</taxon>
        <taxon>Haloarcula</taxon>
    </lineage>
</organism>
<reference evidence="2 3" key="1">
    <citation type="submission" date="2021-06" db="EMBL/GenBank/DDBJ databases">
        <title>Halomicroarcula sp. a new haloarchaeum isolated from saline soil.</title>
        <authorList>
            <person name="Duran-Viseras A."/>
            <person name="Sanchez-Porro C."/>
            <person name="Ventosa A."/>
        </authorList>
    </citation>
    <scope>NUCLEOTIDE SEQUENCE [LARGE SCALE GENOMIC DNA]</scope>
    <source>
        <strain evidence="2 3">F13</strain>
    </source>
</reference>
<dbReference type="InterPro" id="IPR038595">
    <property type="entry name" value="LOR_sf"/>
</dbReference>
<keyword evidence="3" id="KW-1185">Reference proteome</keyword>
<evidence type="ECO:0000313" key="2">
    <source>
        <dbReference type="EMBL" id="MBX0322243.1"/>
    </source>
</evidence>
<name>A0AAW4PP89_9EURY</name>
<gene>
    <name evidence="2" type="ORF">EGH21_04255</name>
</gene>
<dbReference type="EMBL" id="RKLR01000001">
    <property type="protein sequence ID" value="MBX0322243.1"/>
    <property type="molecule type" value="Genomic_DNA"/>
</dbReference>
<dbReference type="RefSeq" id="WP_220617209.1">
    <property type="nucleotide sequence ID" value="NZ_RKLR01000001.1"/>
</dbReference>
<evidence type="ECO:0000256" key="1">
    <source>
        <dbReference type="ARBA" id="ARBA00005437"/>
    </source>
</evidence>
<accession>A0AAW4PP89</accession>
<dbReference type="Pfam" id="PF04525">
    <property type="entry name" value="LOR"/>
    <property type="match status" value="1"/>
</dbReference>
<evidence type="ECO:0000313" key="3">
    <source>
        <dbReference type="Proteomes" id="UP001430377"/>
    </source>
</evidence>
<sequence length="194" mass="21513">MSESTSKYDIEGIELTDDTYTVEQSLVRNKYKAMDAAGNVVLRGKQKMFKLKEKFPFVDADGNEVFEVNAGGIVDIAGNYVLTDSQTGEDVVVLDNDYSILQDTWTIRDAQTEEKLAEINSRGALVTLARNTLPFGNWIPHKYEITDRDGDHVGNIDGQFSLKDRYEITIDDASDVPKEPVVAAAMVIDAIQGN</sequence>
<comment type="similarity">
    <text evidence="1">Belongs to the LOR family.</text>
</comment>
<dbReference type="Proteomes" id="UP001430377">
    <property type="component" value="Unassembled WGS sequence"/>
</dbReference>
<dbReference type="SUPFAM" id="SSF54518">
    <property type="entry name" value="Tubby C-terminal domain-like"/>
    <property type="match status" value="1"/>
</dbReference>
<proteinExistence type="inferred from homology"/>
<dbReference type="Gene3D" id="2.40.160.200">
    <property type="entry name" value="LURP1-related"/>
    <property type="match status" value="1"/>
</dbReference>
<dbReference type="InterPro" id="IPR007612">
    <property type="entry name" value="LOR"/>
</dbReference>
<dbReference type="InterPro" id="IPR025659">
    <property type="entry name" value="Tubby-like_C"/>
</dbReference>
<protein>
    <submittedName>
        <fullName evidence="2">Uncharacterized protein</fullName>
    </submittedName>
</protein>